<feature type="signal peptide" evidence="2">
    <location>
        <begin position="1"/>
        <end position="20"/>
    </location>
</feature>
<evidence type="ECO:0000259" key="3">
    <source>
        <dbReference type="Pfam" id="PF24837"/>
    </source>
</evidence>
<feature type="compositionally biased region" description="Polar residues" evidence="1">
    <location>
        <begin position="23"/>
        <end position="50"/>
    </location>
</feature>
<feature type="region of interest" description="Disordered" evidence="1">
    <location>
        <begin position="20"/>
        <end position="68"/>
    </location>
</feature>
<accession>A0ABP4M407</accession>
<dbReference type="Pfam" id="PF24837">
    <property type="entry name" value="AMIN-like"/>
    <property type="match status" value="1"/>
</dbReference>
<evidence type="ECO:0000313" key="5">
    <source>
        <dbReference type="Proteomes" id="UP001501470"/>
    </source>
</evidence>
<dbReference type="RefSeq" id="WP_344506113.1">
    <property type="nucleotide sequence ID" value="NZ_BAAAQD010000014.1"/>
</dbReference>
<evidence type="ECO:0000313" key="4">
    <source>
        <dbReference type="EMBL" id="GAA1537116.1"/>
    </source>
</evidence>
<dbReference type="Proteomes" id="UP001501470">
    <property type="component" value="Unassembled WGS sequence"/>
</dbReference>
<gene>
    <name evidence="4" type="ORF">GCM10009827_064840</name>
</gene>
<keyword evidence="5" id="KW-1185">Reference proteome</keyword>
<proteinExistence type="predicted"/>
<feature type="domain" description="AMIN-like" evidence="3">
    <location>
        <begin position="77"/>
        <end position="187"/>
    </location>
</feature>
<dbReference type="InterPro" id="IPR056303">
    <property type="entry name" value="AMIN-like"/>
</dbReference>
<dbReference type="EMBL" id="BAAAQD010000014">
    <property type="protein sequence ID" value="GAA1537116.1"/>
    <property type="molecule type" value="Genomic_DNA"/>
</dbReference>
<keyword evidence="2" id="KW-0732">Signal</keyword>
<name>A0ABP4M407_9ACTN</name>
<protein>
    <recommendedName>
        <fullName evidence="3">AMIN-like domain-containing protein</fullName>
    </recommendedName>
</protein>
<evidence type="ECO:0000256" key="2">
    <source>
        <dbReference type="SAM" id="SignalP"/>
    </source>
</evidence>
<dbReference type="PROSITE" id="PS51257">
    <property type="entry name" value="PROKAR_LIPOPROTEIN"/>
    <property type="match status" value="1"/>
</dbReference>
<comment type="caution">
    <text evidence="4">The sequence shown here is derived from an EMBL/GenBank/DDBJ whole genome shotgun (WGS) entry which is preliminary data.</text>
</comment>
<evidence type="ECO:0000256" key="1">
    <source>
        <dbReference type="SAM" id="MobiDB-lite"/>
    </source>
</evidence>
<organism evidence="4 5">
    <name type="scientific">Dactylosporangium maewongense</name>
    <dbReference type="NCBI Taxonomy" id="634393"/>
    <lineage>
        <taxon>Bacteria</taxon>
        <taxon>Bacillati</taxon>
        <taxon>Actinomycetota</taxon>
        <taxon>Actinomycetes</taxon>
        <taxon>Micromonosporales</taxon>
        <taxon>Micromonosporaceae</taxon>
        <taxon>Dactylosporangium</taxon>
    </lineage>
</organism>
<feature type="chain" id="PRO_5046264764" description="AMIN-like domain-containing protein" evidence="2">
    <location>
        <begin position="21"/>
        <end position="198"/>
    </location>
</feature>
<sequence length="198" mass="20947">MTRLPSLALIVLLAACTPEATGTGANKSPTNAATASATERSNPTPNASTTKKADGSWTEPTQKVTVPHNPAVPLVPVLVEVRAGDHTGDGYERITFAFRGPLPSYSFQIVRQVVRDGSGDPVTLPGTTKLSIVFTPARSEAGTGPRDVGYRRLRGYEQVGDYEGYVSYGLGVEGTAQVRYGESTRPDGTNVVALDIRV</sequence>
<reference evidence="5" key="1">
    <citation type="journal article" date="2019" name="Int. J. Syst. Evol. Microbiol.">
        <title>The Global Catalogue of Microorganisms (GCM) 10K type strain sequencing project: providing services to taxonomists for standard genome sequencing and annotation.</title>
        <authorList>
            <consortium name="The Broad Institute Genomics Platform"/>
            <consortium name="The Broad Institute Genome Sequencing Center for Infectious Disease"/>
            <person name="Wu L."/>
            <person name="Ma J."/>
        </authorList>
    </citation>
    <scope>NUCLEOTIDE SEQUENCE [LARGE SCALE GENOMIC DNA]</scope>
    <source>
        <strain evidence="5">JCM 15933</strain>
    </source>
</reference>